<keyword evidence="4 7" id="KW-0560">Oxidoreductase</keyword>
<dbReference type="PANTHER" id="PTHR21089">
    <property type="entry name" value="SHIKIMATE DEHYDROGENASE"/>
    <property type="match status" value="1"/>
</dbReference>
<evidence type="ECO:0000259" key="8">
    <source>
        <dbReference type="Pfam" id="PF01488"/>
    </source>
</evidence>
<comment type="similarity">
    <text evidence="7">Belongs to the shikimate dehydrogenase family.</text>
</comment>
<feature type="domain" description="Shikimate dehydrogenase substrate binding N-terminal" evidence="9">
    <location>
        <begin position="12"/>
        <end position="99"/>
    </location>
</feature>
<dbReference type="Gene3D" id="3.40.50.10860">
    <property type="entry name" value="Leucine Dehydrogenase, chain A, domain 1"/>
    <property type="match status" value="1"/>
</dbReference>
<comment type="pathway">
    <text evidence="1 7">Metabolic intermediate biosynthesis; chorismate biosynthesis; chorismate from D-erythrose 4-phosphate and phosphoenolpyruvate: step 4/7.</text>
</comment>
<feature type="domain" description="SDH C-terminal" evidence="10">
    <location>
        <begin position="253"/>
        <end position="280"/>
    </location>
</feature>
<dbReference type="PANTHER" id="PTHR21089:SF1">
    <property type="entry name" value="BIFUNCTIONAL 3-DEHYDROQUINATE DEHYDRATASE_SHIKIMATE DEHYDROGENASE, CHLOROPLASTIC"/>
    <property type="match status" value="1"/>
</dbReference>
<feature type="binding site" evidence="7">
    <location>
        <position position="258"/>
    </location>
    <ligand>
        <name>shikimate</name>
        <dbReference type="ChEBI" id="CHEBI:36208"/>
    </ligand>
</feature>
<evidence type="ECO:0000256" key="6">
    <source>
        <dbReference type="ARBA" id="ARBA00049442"/>
    </source>
</evidence>
<evidence type="ECO:0000256" key="3">
    <source>
        <dbReference type="ARBA" id="ARBA00022857"/>
    </source>
</evidence>
<dbReference type="InterPro" id="IPR036291">
    <property type="entry name" value="NAD(P)-bd_dom_sf"/>
</dbReference>
<keyword evidence="12" id="KW-1185">Reference proteome</keyword>
<feature type="binding site" evidence="7">
    <location>
        <position position="228"/>
    </location>
    <ligand>
        <name>NADP(+)</name>
        <dbReference type="ChEBI" id="CHEBI:58349"/>
    </ligand>
</feature>
<feature type="binding site" evidence="7">
    <location>
        <position position="112"/>
    </location>
    <ligand>
        <name>shikimate</name>
        <dbReference type="ChEBI" id="CHEBI:36208"/>
    </ligand>
</feature>
<evidence type="ECO:0000256" key="7">
    <source>
        <dbReference type="HAMAP-Rule" id="MF_00222"/>
    </source>
</evidence>
<feature type="binding site" evidence="7">
    <location>
        <begin position="136"/>
        <end position="140"/>
    </location>
    <ligand>
        <name>NADP(+)</name>
        <dbReference type="ChEBI" id="CHEBI:58349"/>
    </ligand>
</feature>
<evidence type="ECO:0000256" key="2">
    <source>
        <dbReference type="ARBA" id="ARBA00012962"/>
    </source>
</evidence>
<dbReference type="SUPFAM" id="SSF51735">
    <property type="entry name" value="NAD(P)-binding Rossmann-fold domains"/>
    <property type="match status" value="1"/>
</dbReference>
<sequence length="287" mass="30888">MSEPKPAILIGLIGTNLQFSKAPQIHMQEGEKCGLRYIYRLVDLAALGLSNDALPTLLQAGAQLGFNGFAVTHPCKEAILPHLSELSSDARLLGAVNTVVLKDGRSIGHNTDWFGFADSFRRNMTDVKTDRVVQLGAGGAGKAVAHALLACGVGHVNLWVRNPDKAKPVVDSLAATHGADRISIVEDLTEALAGADGLVNATPIGMDAHPGCPLPARLLRPNLWVTDLIYSPEETELLKAARLLGARTNNGKGMFFSQAAEQFRLFTGIAADQQRMREHMQLLTRTR</sequence>
<dbReference type="InterPro" id="IPR046346">
    <property type="entry name" value="Aminoacid_DH-like_N_sf"/>
</dbReference>
<comment type="caution">
    <text evidence="11">The sequence shown here is derived from an EMBL/GenBank/DDBJ whole genome shotgun (WGS) entry which is preliminary data.</text>
</comment>
<reference evidence="11 12" key="1">
    <citation type="journal article" date="2024" name="Chem. Sci.">
        <title>Discovery of megapolipeptins by genome mining of a Burkholderiales bacteria collection.</title>
        <authorList>
            <person name="Paulo B.S."/>
            <person name="Recchia M.J.J."/>
            <person name="Lee S."/>
            <person name="Fergusson C.H."/>
            <person name="Romanowski S.B."/>
            <person name="Hernandez A."/>
            <person name="Krull N."/>
            <person name="Liu D.Y."/>
            <person name="Cavanagh H."/>
            <person name="Bos A."/>
            <person name="Gray C.A."/>
            <person name="Murphy B.T."/>
            <person name="Linington R.G."/>
            <person name="Eustaquio A.S."/>
        </authorList>
    </citation>
    <scope>NUCLEOTIDE SEQUENCE [LARGE SCALE GENOMIC DNA]</scope>
    <source>
        <strain evidence="11 12">RL17-350-BIC-A</strain>
    </source>
</reference>
<feature type="binding site" evidence="7">
    <location>
        <position position="251"/>
    </location>
    <ligand>
        <name>NADP(+)</name>
        <dbReference type="ChEBI" id="CHEBI:58349"/>
    </ligand>
</feature>
<dbReference type="InterPro" id="IPR006151">
    <property type="entry name" value="Shikm_DH/Glu-tRNA_Rdtase"/>
</dbReference>
<dbReference type="Proteomes" id="UP001629230">
    <property type="component" value="Unassembled WGS sequence"/>
</dbReference>
<dbReference type="Pfam" id="PF01488">
    <property type="entry name" value="Shikimate_DH"/>
    <property type="match status" value="1"/>
</dbReference>
<feature type="binding site" evidence="7">
    <location>
        <position position="72"/>
    </location>
    <ligand>
        <name>shikimate</name>
        <dbReference type="ChEBI" id="CHEBI:36208"/>
    </ligand>
</feature>
<accession>A0ABW9B8D4</accession>
<dbReference type="Pfam" id="PF18317">
    <property type="entry name" value="SDH_C"/>
    <property type="match status" value="1"/>
</dbReference>
<protein>
    <recommendedName>
        <fullName evidence="2 7">Shikimate dehydrogenase (NADP(+))</fullName>
        <shortName evidence="7">SDH</shortName>
        <ecNumber evidence="2 7">1.1.1.25</ecNumber>
    </recommendedName>
</protein>
<dbReference type="RefSeq" id="WP_408182336.1">
    <property type="nucleotide sequence ID" value="NZ_JAQQEZ010000065.1"/>
</dbReference>
<dbReference type="EC" id="1.1.1.25" evidence="2 7"/>
<dbReference type="InterPro" id="IPR022893">
    <property type="entry name" value="Shikimate_DH_fam"/>
</dbReference>
<comment type="catalytic activity">
    <reaction evidence="6 7">
        <text>shikimate + NADP(+) = 3-dehydroshikimate + NADPH + H(+)</text>
        <dbReference type="Rhea" id="RHEA:17737"/>
        <dbReference type="ChEBI" id="CHEBI:15378"/>
        <dbReference type="ChEBI" id="CHEBI:16630"/>
        <dbReference type="ChEBI" id="CHEBI:36208"/>
        <dbReference type="ChEBI" id="CHEBI:57783"/>
        <dbReference type="ChEBI" id="CHEBI:58349"/>
        <dbReference type="EC" id="1.1.1.25"/>
    </reaction>
</comment>
<dbReference type="Gene3D" id="3.40.50.720">
    <property type="entry name" value="NAD(P)-binding Rossmann-like Domain"/>
    <property type="match status" value="1"/>
</dbReference>
<organism evidence="11 12">
    <name type="scientific">Paraburkholderia dipogonis</name>
    <dbReference type="NCBI Taxonomy" id="1211383"/>
    <lineage>
        <taxon>Bacteria</taxon>
        <taxon>Pseudomonadati</taxon>
        <taxon>Pseudomonadota</taxon>
        <taxon>Betaproteobacteria</taxon>
        <taxon>Burkholderiales</taxon>
        <taxon>Burkholderiaceae</taxon>
        <taxon>Paraburkholderia</taxon>
    </lineage>
</organism>
<keyword evidence="7" id="KW-0028">Amino-acid biosynthesis</keyword>
<keyword evidence="5 7" id="KW-0057">Aromatic amino acid biosynthesis</keyword>
<evidence type="ECO:0000313" key="12">
    <source>
        <dbReference type="Proteomes" id="UP001629230"/>
    </source>
</evidence>
<dbReference type="Pfam" id="PF08501">
    <property type="entry name" value="Shikimate_dh_N"/>
    <property type="match status" value="1"/>
</dbReference>
<name>A0ABW9B8D4_9BURK</name>
<keyword evidence="3 7" id="KW-0521">NADP</keyword>
<evidence type="ECO:0000259" key="9">
    <source>
        <dbReference type="Pfam" id="PF08501"/>
    </source>
</evidence>
<comment type="subunit">
    <text evidence="7">Homodimer.</text>
</comment>
<evidence type="ECO:0000313" key="11">
    <source>
        <dbReference type="EMBL" id="MFM0007637.1"/>
    </source>
</evidence>
<evidence type="ECO:0000256" key="1">
    <source>
        <dbReference type="ARBA" id="ARBA00004871"/>
    </source>
</evidence>
<feature type="binding site" evidence="7">
    <location>
        <position position="230"/>
    </location>
    <ligand>
        <name>shikimate</name>
        <dbReference type="ChEBI" id="CHEBI:36208"/>
    </ligand>
</feature>
<feature type="domain" description="Quinate/shikimate 5-dehydrogenase/glutamyl-tRNA reductase" evidence="8">
    <location>
        <begin position="122"/>
        <end position="202"/>
    </location>
</feature>
<dbReference type="NCBIfam" id="NF009201">
    <property type="entry name" value="PRK12549.1"/>
    <property type="match status" value="1"/>
</dbReference>
<dbReference type="SUPFAM" id="SSF53223">
    <property type="entry name" value="Aminoacid dehydrogenase-like, N-terminal domain"/>
    <property type="match status" value="1"/>
</dbReference>
<gene>
    <name evidence="7" type="primary">aroE</name>
    <name evidence="11" type="ORF">PQR57_42700</name>
</gene>
<feature type="active site" description="Proton acceptor" evidence="7">
    <location>
        <position position="76"/>
    </location>
</feature>
<dbReference type="HAMAP" id="MF_00222">
    <property type="entry name" value="Shikimate_DH_AroE"/>
    <property type="match status" value="1"/>
</dbReference>
<feature type="binding site" evidence="7">
    <location>
        <position position="97"/>
    </location>
    <ligand>
        <name>shikimate</name>
        <dbReference type="ChEBI" id="CHEBI:36208"/>
    </ligand>
</feature>
<dbReference type="CDD" id="cd01065">
    <property type="entry name" value="NAD_bind_Shikimate_DH"/>
    <property type="match status" value="1"/>
</dbReference>
<dbReference type="InterPro" id="IPR013708">
    <property type="entry name" value="Shikimate_DH-bd_N"/>
</dbReference>
<proteinExistence type="inferred from homology"/>
<evidence type="ECO:0000256" key="5">
    <source>
        <dbReference type="ARBA" id="ARBA00023141"/>
    </source>
</evidence>
<evidence type="ECO:0000259" key="10">
    <source>
        <dbReference type="Pfam" id="PF18317"/>
    </source>
</evidence>
<comment type="caution">
    <text evidence="7">Lacks conserved residue(s) required for the propagation of feature annotation.</text>
</comment>
<comment type="function">
    <text evidence="7">Involved in the biosynthesis of the chorismate, which leads to the biosynthesis of aromatic amino acids. Catalyzes the reversible NADPH linked reduction of 3-dehydroshikimate (DHSA) to yield shikimate (SA).</text>
</comment>
<dbReference type="InterPro" id="IPR041121">
    <property type="entry name" value="SDH_C"/>
</dbReference>
<dbReference type="EMBL" id="JAQQEZ010000065">
    <property type="protein sequence ID" value="MFM0007637.1"/>
    <property type="molecule type" value="Genomic_DNA"/>
</dbReference>
<evidence type="ECO:0000256" key="4">
    <source>
        <dbReference type="ARBA" id="ARBA00023002"/>
    </source>
</evidence>